<accession>A0ABW6ZWM1</accession>
<evidence type="ECO:0008006" key="4">
    <source>
        <dbReference type="Google" id="ProtNLM"/>
    </source>
</evidence>
<evidence type="ECO:0000313" key="2">
    <source>
        <dbReference type="EMBL" id="MFG1372159.1"/>
    </source>
</evidence>
<feature type="region of interest" description="Disordered" evidence="1">
    <location>
        <begin position="149"/>
        <end position="174"/>
    </location>
</feature>
<evidence type="ECO:0000313" key="3">
    <source>
        <dbReference type="Proteomes" id="UP001604002"/>
    </source>
</evidence>
<dbReference type="Proteomes" id="UP001604002">
    <property type="component" value="Unassembled WGS sequence"/>
</dbReference>
<keyword evidence="3" id="KW-1185">Reference proteome</keyword>
<feature type="region of interest" description="Disordered" evidence="1">
    <location>
        <begin position="101"/>
        <end position="135"/>
    </location>
</feature>
<reference evidence="2 3" key="1">
    <citation type="submission" date="2024-02" db="EMBL/GenBank/DDBJ databases">
        <title>Expansion and revision of Xanthobacter and proposal of Roseixanthobacter gen. nov.</title>
        <authorList>
            <person name="Soltysiak M.P.M."/>
            <person name="Jalihal A."/>
            <person name="Ory A."/>
            <person name="Chrisophersen C."/>
            <person name="Lee A.D."/>
            <person name="Boulton J."/>
            <person name="Springer M."/>
        </authorList>
    </citation>
    <scope>NUCLEOTIDE SEQUENCE [LARGE SCALE GENOMIC DNA]</scope>
    <source>
        <strain evidence="2 3">23A</strain>
    </source>
</reference>
<evidence type="ECO:0000256" key="1">
    <source>
        <dbReference type="SAM" id="MobiDB-lite"/>
    </source>
</evidence>
<feature type="compositionally biased region" description="Low complexity" evidence="1">
    <location>
        <begin position="149"/>
        <end position="159"/>
    </location>
</feature>
<proteinExistence type="predicted"/>
<organism evidence="2 3">
    <name type="scientific">Xanthobacter oligotrophicus</name>
    <dbReference type="NCBI Taxonomy" id="2607286"/>
    <lineage>
        <taxon>Bacteria</taxon>
        <taxon>Pseudomonadati</taxon>
        <taxon>Pseudomonadota</taxon>
        <taxon>Alphaproteobacteria</taxon>
        <taxon>Hyphomicrobiales</taxon>
        <taxon>Xanthobacteraceae</taxon>
        <taxon>Xanthobacter</taxon>
    </lineage>
</organism>
<gene>
    <name evidence="2" type="ORF">V5F32_08295</name>
</gene>
<name>A0ABW6ZWM1_9HYPH</name>
<sequence>MKDPWSKFFWSDWEADQGLRLCSLAAQGLWMRMLCVCARHEPKGYLAINGNPLVVEDIARLAGVAETEAGILMEELDRNGVFSRNRSGCIYSRRMLRDEKRSKEGRKWKKQGLAQATETAGEKSGPSRGPAREPSPHILEARYQKDNIGAPAAGSAPKSAKAKGHSLPDDWKPGEKHLTAAARLGRDASWVQRQSEAMRNWALANAHQPNTRKSDWDRTFLNWMNTSHERQRPSSPNAGTVARPDAGAVDWGMFVSRYRSSQLWPTSLGPQPGYAGCRAPADVLHAHGFGEADDRQAGGAP</sequence>
<comment type="caution">
    <text evidence="2">The sequence shown here is derived from an EMBL/GenBank/DDBJ whole genome shotgun (WGS) entry which is preliminary data.</text>
</comment>
<protein>
    <recommendedName>
        <fullName evidence="4">Phage replisome organiser N-terminal domain-containing protein</fullName>
    </recommendedName>
</protein>
<dbReference type="EMBL" id="JBAFVH010000004">
    <property type="protein sequence ID" value="MFG1372159.1"/>
    <property type="molecule type" value="Genomic_DNA"/>
</dbReference>
<dbReference type="RefSeq" id="WP_393992069.1">
    <property type="nucleotide sequence ID" value="NZ_JBAFVH010000004.1"/>
</dbReference>